<dbReference type="Proteomes" id="UP000317494">
    <property type="component" value="Unassembled WGS sequence"/>
</dbReference>
<organism evidence="2 3">
    <name type="scientific">Synchytrium endobioticum</name>
    <dbReference type="NCBI Taxonomy" id="286115"/>
    <lineage>
        <taxon>Eukaryota</taxon>
        <taxon>Fungi</taxon>
        <taxon>Fungi incertae sedis</taxon>
        <taxon>Chytridiomycota</taxon>
        <taxon>Chytridiomycota incertae sedis</taxon>
        <taxon>Chytridiomycetes</taxon>
        <taxon>Synchytriales</taxon>
        <taxon>Synchytriaceae</taxon>
        <taxon>Synchytrium</taxon>
    </lineage>
</organism>
<dbReference type="EMBL" id="QEAN01000598">
    <property type="protein sequence ID" value="TPX31760.1"/>
    <property type="molecule type" value="Genomic_DNA"/>
</dbReference>
<dbReference type="AlphaFoldDB" id="A0A507BP02"/>
<protein>
    <submittedName>
        <fullName evidence="2">Uncharacterized protein</fullName>
    </submittedName>
</protein>
<dbReference type="VEuPathDB" id="FungiDB:SeMB42_g07704"/>
<keyword evidence="3" id="KW-1185">Reference proteome</keyword>
<evidence type="ECO:0000256" key="1">
    <source>
        <dbReference type="SAM" id="MobiDB-lite"/>
    </source>
</evidence>
<gene>
    <name evidence="2" type="ORF">SeMB42_g07704</name>
</gene>
<feature type="compositionally biased region" description="Polar residues" evidence="1">
    <location>
        <begin position="15"/>
        <end position="37"/>
    </location>
</feature>
<evidence type="ECO:0000313" key="2">
    <source>
        <dbReference type="EMBL" id="TPX31760.1"/>
    </source>
</evidence>
<feature type="region of interest" description="Disordered" evidence="1">
    <location>
        <begin position="59"/>
        <end position="102"/>
    </location>
</feature>
<name>A0A507BP02_9FUNG</name>
<sequence>MPCWVSTLVQQKASTSLGSAMTVTDPTPDASTKMQQKCTKEARAPTSQHILRTALPRTTQNMGKSAKFTRRPGVKLQKQAMGKDRVHKPTSTPTAKKRKQAPLLAEKPVIDVPQQMDVDNPDVEISLGPPPPKSIIAHKQPNYIPSSGKEVDYVKILDAGRKKKMSSRQMIKKKVVFNKMALLSK</sequence>
<comment type="caution">
    <text evidence="2">The sequence shown here is derived from an EMBL/GenBank/DDBJ whole genome shotgun (WGS) entry which is preliminary data.</text>
</comment>
<accession>A0A507BP02</accession>
<feature type="region of interest" description="Disordered" evidence="1">
    <location>
        <begin position="15"/>
        <end position="47"/>
    </location>
</feature>
<reference evidence="2 3" key="1">
    <citation type="journal article" date="2019" name="Sci. Rep.">
        <title>Comparative genomics of chytrid fungi reveal insights into the obligate biotrophic and pathogenic lifestyle of Synchytrium endobioticum.</title>
        <authorList>
            <person name="van de Vossenberg B.T.L.H."/>
            <person name="Warris S."/>
            <person name="Nguyen H.D.T."/>
            <person name="van Gent-Pelzer M.P.E."/>
            <person name="Joly D.L."/>
            <person name="van de Geest H.C."/>
            <person name="Bonants P.J.M."/>
            <person name="Smith D.S."/>
            <person name="Levesque C.A."/>
            <person name="van der Lee T.A.J."/>
        </authorList>
    </citation>
    <scope>NUCLEOTIDE SEQUENCE [LARGE SCALE GENOMIC DNA]</scope>
    <source>
        <strain evidence="2 3">MB42</strain>
    </source>
</reference>
<evidence type="ECO:0000313" key="3">
    <source>
        <dbReference type="Proteomes" id="UP000317494"/>
    </source>
</evidence>
<proteinExistence type="predicted"/>